<keyword evidence="2" id="KW-1185">Reference proteome</keyword>
<reference evidence="1" key="1">
    <citation type="submission" date="2022-08" db="EMBL/GenBank/DDBJ databases">
        <authorList>
            <person name="Kallberg Y."/>
            <person name="Tangrot J."/>
            <person name="Rosling A."/>
        </authorList>
    </citation>
    <scope>NUCLEOTIDE SEQUENCE</scope>
    <source>
        <strain evidence="1">Wild A</strain>
    </source>
</reference>
<dbReference type="EMBL" id="CAMKVN010009080">
    <property type="protein sequence ID" value="CAI2193105.1"/>
    <property type="molecule type" value="Genomic_DNA"/>
</dbReference>
<name>A0A9W4T557_9GLOM</name>
<evidence type="ECO:0000313" key="1">
    <source>
        <dbReference type="EMBL" id="CAI2193105.1"/>
    </source>
</evidence>
<gene>
    <name evidence="1" type="ORF">FWILDA_LOCUS15909</name>
</gene>
<evidence type="ECO:0000313" key="2">
    <source>
        <dbReference type="Proteomes" id="UP001153678"/>
    </source>
</evidence>
<feature type="non-terminal residue" evidence="1">
    <location>
        <position position="124"/>
    </location>
</feature>
<dbReference type="AlphaFoldDB" id="A0A9W4T557"/>
<proteinExistence type="predicted"/>
<accession>A0A9W4T557</accession>
<dbReference type="Proteomes" id="UP001153678">
    <property type="component" value="Unassembled WGS sequence"/>
</dbReference>
<protein>
    <submittedName>
        <fullName evidence="1">5522_t:CDS:1</fullName>
    </submittedName>
</protein>
<comment type="caution">
    <text evidence="1">The sequence shown here is derived from an EMBL/GenBank/DDBJ whole genome shotgun (WGS) entry which is preliminary data.</text>
</comment>
<organism evidence="1 2">
    <name type="scientific">Funneliformis geosporum</name>
    <dbReference type="NCBI Taxonomy" id="1117311"/>
    <lineage>
        <taxon>Eukaryota</taxon>
        <taxon>Fungi</taxon>
        <taxon>Fungi incertae sedis</taxon>
        <taxon>Mucoromycota</taxon>
        <taxon>Glomeromycotina</taxon>
        <taxon>Glomeromycetes</taxon>
        <taxon>Glomerales</taxon>
        <taxon>Glomeraceae</taxon>
        <taxon>Funneliformis</taxon>
    </lineage>
</organism>
<sequence length="124" mass="14563">HLKFSINKKQKIHTSQEDLEQNKTDLTDEINKNIASFKINDDLTFKNSEKWSLDISSMRNYNVGNFIFVAVSCIDVEKDMKKKEKKDKADMKYMINVEVQTKENNYKTPQENIIMNVPDKRTAI</sequence>